<sequence length="92" mass="10574">MTLNFPHSYVIFRPTILLTVGLLMSFNLALLTAAEKNRVELDKQASYLVWRLKQAKAGPEEITKQMAKIASESEKQWFQQSIEKYKRVMGVA</sequence>
<proteinExistence type="predicted"/>
<dbReference type="Pfam" id="PF11686">
    <property type="entry name" value="DUF3283"/>
    <property type="match status" value="1"/>
</dbReference>
<dbReference type="GO" id="GO:0006260">
    <property type="term" value="P:DNA replication"/>
    <property type="evidence" value="ECO:0007669"/>
    <property type="project" value="InterPro"/>
</dbReference>
<accession>A0A0H3AE90</accession>
<dbReference type="GO" id="GO:0003677">
    <property type="term" value="F:DNA binding"/>
    <property type="evidence" value="ECO:0007669"/>
    <property type="project" value="InterPro"/>
</dbReference>
<dbReference type="eggNOG" id="ENOG503333R">
    <property type="taxonomic scope" value="Bacteria"/>
</dbReference>
<organism evidence="2 3">
    <name type="scientific">Vibrio cholerae serotype O1 (strain ATCC 39541 / Classical Ogawa 395 / O395)</name>
    <dbReference type="NCBI Taxonomy" id="345073"/>
    <lineage>
        <taxon>Bacteria</taxon>
        <taxon>Pseudomonadati</taxon>
        <taxon>Pseudomonadota</taxon>
        <taxon>Gammaproteobacteria</taxon>
        <taxon>Vibrionales</taxon>
        <taxon>Vibrionaceae</taxon>
        <taxon>Vibrio</taxon>
    </lineage>
</organism>
<keyword evidence="1" id="KW-0812">Transmembrane</keyword>
<dbReference type="InterPro" id="IPR021700">
    <property type="entry name" value="DUF3283"/>
</dbReference>
<dbReference type="KEGG" id="vcr:VC395_A0005"/>
<protein>
    <recommendedName>
        <fullName evidence="4">DUF3283 family protein</fullName>
    </recommendedName>
</protein>
<dbReference type="InterPro" id="IPR036745">
    <property type="entry name" value="PolIII_theta_sf"/>
</dbReference>
<evidence type="ECO:0000313" key="2">
    <source>
        <dbReference type="EMBL" id="ABQ18670.1"/>
    </source>
</evidence>
<evidence type="ECO:0000313" key="3">
    <source>
        <dbReference type="Proteomes" id="UP000000249"/>
    </source>
</evidence>
<keyword evidence="1" id="KW-1133">Transmembrane helix</keyword>
<gene>
    <name evidence="2" type="ordered locus">VC0395_0125</name>
</gene>
<dbReference type="OrthoDB" id="5918317at2"/>
<dbReference type="AlphaFoldDB" id="A0A0H3AE90"/>
<dbReference type="KEGG" id="vco:VC0395_0125"/>
<reference evidence="2 3" key="1">
    <citation type="submission" date="2007-03" db="EMBL/GenBank/DDBJ databases">
        <authorList>
            <person name="Heidelberg J."/>
        </authorList>
    </citation>
    <scope>NUCLEOTIDE SEQUENCE [LARGE SCALE GENOMIC DNA]</scope>
    <source>
        <strain evidence="3">ATCC 39541 / Classical Ogawa 395 / O395</strain>
    </source>
</reference>
<feature type="transmembrane region" description="Helical" evidence="1">
    <location>
        <begin position="12"/>
        <end position="34"/>
    </location>
</feature>
<dbReference type="Proteomes" id="UP000000249">
    <property type="component" value="Chromosome 2"/>
</dbReference>
<dbReference type="PATRIC" id="fig|345073.21.peg.2766"/>
<evidence type="ECO:0008006" key="4">
    <source>
        <dbReference type="Google" id="ProtNLM"/>
    </source>
</evidence>
<dbReference type="GO" id="GO:0003887">
    <property type="term" value="F:DNA-directed DNA polymerase activity"/>
    <property type="evidence" value="ECO:0007669"/>
    <property type="project" value="InterPro"/>
</dbReference>
<keyword evidence="1" id="KW-0472">Membrane</keyword>
<name>A0A0H3AE90_VIBC3</name>
<dbReference type="Gene3D" id="1.20.58.250">
    <property type="entry name" value="DNA polymerase III-theta"/>
    <property type="match status" value="1"/>
</dbReference>
<evidence type="ECO:0000256" key="1">
    <source>
        <dbReference type="SAM" id="Phobius"/>
    </source>
</evidence>
<dbReference type="EMBL" id="CP000626">
    <property type="protein sequence ID" value="ABQ18670.1"/>
    <property type="molecule type" value="Genomic_DNA"/>
</dbReference>